<feature type="region of interest" description="Disordered" evidence="1">
    <location>
        <begin position="82"/>
        <end position="318"/>
    </location>
</feature>
<dbReference type="GeneID" id="87882841"/>
<name>A0AAJ0LXQ9_9PEZI</name>
<sequence>MAARRPPLPLDLLPQIVNEVIVTTGKAFKAAKRDGKANPAEVSVAINERIPAAVERFNSVLDDLEADILRAKSVLLRDLNQIRAQRNPPPPEPKPVAPPAPMSIDLTSPKLTAKPEPLTGLPGPTPPVNQANKPVAPFPNMGFDSASRQMAPTPSPKMAAKPRDVKGHGRPAGAVGGVAAGRASTAPLKKETKVPAPQVPRPGVAATAPQPTLNPSAPIKGSPTTVPSRPAPATTKTTINAPGPAARSSAPPAAGNEKLFTDMTFSPAPPPRDLPTPKQGTQPPANPPAQQPQPPGAGAANLGAGELPGLSMEPLARGPADVADMSSVDAKIDGLFSLGSGDMENLNHDYGFGSGDNSNFNDMYFATADSNGGAGDLDDTFFSLNG</sequence>
<dbReference type="RefSeq" id="XP_062717386.1">
    <property type="nucleotide sequence ID" value="XM_062864012.1"/>
</dbReference>
<accession>A0AAJ0LXQ9</accession>
<evidence type="ECO:0000313" key="3">
    <source>
        <dbReference type="Proteomes" id="UP001273166"/>
    </source>
</evidence>
<organism evidence="2 3">
    <name type="scientific">Chaetomium strumarium</name>
    <dbReference type="NCBI Taxonomy" id="1170767"/>
    <lineage>
        <taxon>Eukaryota</taxon>
        <taxon>Fungi</taxon>
        <taxon>Dikarya</taxon>
        <taxon>Ascomycota</taxon>
        <taxon>Pezizomycotina</taxon>
        <taxon>Sordariomycetes</taxon>
        <taxon>Sordariomycetidae</taxon>
        <taxon>Sordariales</taxon>
        <taxon>Chaetomiaceae</taxon>
        <taxon>Chaetomium</taxon>
    </lineage>
</organism>
<feature type="compositionally biased region" description="Pro residues" evidence="1">
    <location>
        <begin position="87"/>
        <end position="101"/>
    </location>
</feature>
<protein>
    <submittedName>
        <fullName evidence="2">Uncharacterized protein</fullName>
    </submittedName>
</protein>
<comment type="caution">
    <text evidence="2">The sequence shown here is derived from an EMBL/GenBank/DDBJ whole genome shotgun (WGS) entry which is preliminary data.</text>
</comment>
<proteinExistence type="predicted"/>
<feature type="compositionally biased region" description="Low complexity" evidence="1">
    <location>
        <begin position="241"/>
        <end position="255"/>
    </location>
</feature>
<dbReference type="EMBL" id="JAUDZG010000008">
    <property type="protein sequence ID" value="KAK3301606.1"/>
    <property type="molecule type" value="Genomic_DNA"/>
</dbReference>
<dbReference type="Proteomes" id="UP001273166">
    <property type="component" value="Unassembled WGS sequence"/>
</dbReference>
<evidence type="ECO:0000313" key="2">
    <source>
        <dbReference type="EMBL" id="KAK3301606.1"/>
    </source>
</evidence>
<feature type="compositionally biased region" description="Pro residues" evidence="1">
    <location>
        <begin position="284"/>
        <end position="295"/>
    </location>
</feature>
<feature type="compositionally biased region" description="Low complexity" evidence="1">
    <location>
        <begin position="296"/>
        <end position="309"/>
    </location>
</feature>
<dbReference type="AlphaFoldDB" id="A0AAJ0LXQ9"/>
<evidence type="ECO:0000256" key="1">
    <source>
        <dbReference type="SAM" id="MobiDB-lite"/>
    </source>
</evidence>
<reference evidence="2" key="1">
    <citation type="journal article" date="2023" name="Mol. Phylogenet. Evol.">
        <title>Genome-scale phylogeny and comparative genomics of the fungal order Sordariales.</title>
        <authorList>
            <person name="Hensen N."/>
            <person name="Bonometti L."/>
            <person name="Westerberg I."/>
            <person name="Brannstrom I.O."/>
            <person name="Guillou S."/>
            <person name="Cros-Aarteil S."/>
            <person name="Calhoun S."/>
            <person name="Haridas S."/>
            <person name="Kuo A."/>
            <person name="Mondo S."/>
            <person name="Pangilinan J."/>
            <person name="Riley R."/>
            <person name="LaButti K."/>
            <person name="Andreopoulos B."/>
            <person name="Lipzen A."/>
            <person name="Chen C."/>
            <person name="Yan M."/>
            <person name="Daum C."/>
            <person name="Ng V."/>
            <person name="Clum A."/>
            <person name="Steindorff A."/>
            <person name="Ohm R.A."/>
            <person name="Martin F."/>
            <person name="Silar P."/>
            <person name="Natvig D.O."/>
            <person name="Lalanne C."/>
            <person name="Gautier V."/>
            <person name="Ament-Velasquez S.L."/>
            <person name="Kruys A."/>
            <person name="Hutchinson M.I."/>
            <person name="Powell A.J."/>
            <person name="Barry K."/>
            <person name="Miller A.N."/>
            <person name="Grigoriev I.V."/>
            <person name="Debuchy R."/>
            <person name="Gladieux P."/>
            <person name="Hiltunen Thoren M."/>
            <person name="Johannesson H."/>
        </authorList>
    </citation>
    <scope>NUCLEOTIDE SEQUENCE</scope>
    <source>
        <strain evidence="2">CBS 333.67</strain>
    </source>
</reference>
<keyword evidence="3" id="KW-1185">Reference proteome</keyword>
<reference evidence="2" key="2">
    <citation type="submission" date="2023-06" db="EMBL/GenBank/DDBJ databases">
        <authorList>
            <consortium name="Lawrence Berkeley National Laboratory"/>
            <person name="Mondo S.J."/>
            <person name="Hensen N."/>
            <person name="Bonometti L."/>
            <person name="Westerberg I."/>
            <person name="Brannstrom I.O."/>
            <person name="Guillou S."/>
            <person name="Cros-Aarteil S."/>
            <person name="Calhoun S."/>
            <person name="Haridas S."/>
            <person name="Kuo A."/>
            <person name="Pangilinan J."/>
            <person name="Riley R."/>
            <person name="Labutti K."/>
            <person name="Andreopoulos B."/>
            <person name="Lipzen A."/>
            <person name="Chen C."/>
            <person name="Yanf M."/>
            <person name="Daum C."/>
            <person name="Ng V."/>
            <person name="Clum A."/>
            <person name="Steindorff A."/>
            <person name="Ohm R."/>
            <person name="Martin F."/>
            <person name="Silar P."/>
            <person name="Natvig D."/>
            <person name="Lalanne C."/>
            <person name="Gautier V."/>
            <person name="Ament-Velasquez S.L."/>
            <person name="Kruys A."/>
            <person name="Hutchinson M.I."/>
            <person name="Powell A.J."/>
            <person name="Barry K."/>
            <person name="Miller A.N."/>
            <person name="Grigoriev I.V."/>
            <person name="Debuchy R."/>
            <person name="Gladieux P."/>
            <person name="Thoren M.H."/>
            <person name="Johannesson H."/>
        </authorList>
    </citation>
    <scope>NUCLEOTIDE SEQUENCE</scope>
    <source>
        <strain evidence="2">CBS 333.67</strain>
    </source>
</reference>
<gene>
    <name evidence="2" type="ORF">B0T15DRAFT_317244</name>
</gene>